<dbReference type="GO" id="GO:0005524">
    <property type="term" value="F:ATP binding"/>
    <property type="evidence" value="ECO:0007669"/>
    <property type="project" value="UniProtKB-KW"/>
</dbReference>
<proteinExistence type="inferred from homology"/>
<protein>
    <recommendedName>
        <fullName evidence="1">ATP-dependent DNA helicase</fullName>
        <ecNumber evidence="1">5.6.2.3</ecNumber>
    </recommendedName>
</protein>
<name>A0A4C1XLL4_EUMVA</name>
<evidence type="ECO:0000313" key="4">
    <source>
        <dbReference type="Proteomes" id="UP000299102"/>
    </source>
</evidence>
<dbReference type="PANTHER" id="PTHR10492">
    <property type="match status" value="1"/>
</dbReference>
<dbReference type="Gene3D" id="3.40.50.300">
    <property type="entry name" value="P-loop containing nucleotide triphosphate hydrolases"/>
    <property type="match status" value="1"/>
</dbReference>
<evidence type="ECO:0000313" key="3">
    <source>
        <dbReference type="EMBL" id="GBP64796.1"/>
    </source>
</evidence>
<dbReference type="EMBL" id="BGZK01000909">
    <property type="protein sequence ID" value="GBP64796.1"/>
    <property type="molecule type" value="Genomic_DNA"/>
</dbReference>
<dbReference type="GO" id="GO:0043139">
    <property type="term" value="F:5'-3' DNA helicase activity"/>
    <property type="evidence" value="ECO:0007669"/>
    <property type="project" value="UniProtKB-EC"/>
</dbReference>
<keyword evidence="1" id="KW-0234">DNA repair</keyword>
<dbReference type="GO" id="GO:0016887">
    <property type="term" value="F:ATP hydrolysis activity"/>
    <property type="evidence" value="ECO:0007669"/>
    <property type="project" value="RHEA"/>
</dbReference>
<dbReference type="PANTHER" id="PTHR10492:SF57">
    <property type="entry name" value="ATP-DEPENDENT DNA HELICASE"/>
    <property type="match status" value="1"/>
</dbReference>
<organism evidence="3 4">
    <name type="scientific">Eumeta variegata</name>
    <name type="common">Bagworm moth</name>
    <name type="synonym">Eumeta japonica</name>
    <dbReference type="NCBI Taxonomy" id="151549"/>
    <lineage>
        <taxon>Eukaryota</taxon>
        <taxon>Metazoa</taxon>
        <taxon>Ecdysozoa</taxon>
        <taxon>Arthropoda</taxon>
        <taxon>Hexapoda</taxon>
        <taxon>Insecta</taxon>
        <taxon>Pterygota</taxon>
        <taxon>Neoptera</taxon>
        <taxon>Endopterygota</taxon>
        <taxon>Lepidoptera</taxon>
        <taxon>Glossata</taxon>
        <taxon>Ditrysia</taxon>
        <taxon>Tineoidea</taxon>
        <taxon>Psychidae</taxon>
        <taxon>Oiketicinae</taxon>
        <taxon>Eumeta</taxon>
    </lineage>
</organism>
<dbReference type="Pfam" id="PF05970">
    <property type="entry name" value="PIF1"/>
    <property type="match status" value="1"/>
</dbReference>
<comment type="caution">
    <text evidence="3">The sequence shown here is derived from an EMBL/GenBank/DDBJ whole genome shotgun (WGS) entry which is preliminary data.</text>
</comment>
<comment type="similarity">
    <text evidence="1">Belongs to the helicase family.</text>
</comment>
<evidence type="ECO:0000259" key="2">
    <source>
        <dbReference type="Pfam" id="PF05970"/>
    </source>
</evidence>
<dbReference type="AlphaFoldDB" id="A0A4C1XLL4"/>
<dbReference type="GO" id="GO:0000723">
    <property type="term" value="P:telomere maintenance"/>
    <property type="evidence" value="ECO:0007669"/>
    <property type="project" value="InterPro"/>
</dbReference>
<keyword evidence="1" id="KW-0378">Hydrolase</keyword>
<accession>A0A4C1XLL4</accession>
<gene>
    <name evidence="3" type="ORF">EVAR_31918_1</name>
</gene>
<dbReference type="GO" id="GO:0006310">
    <property type="term" value="P:DNA recombination"/>
    <property type="evidence" value="ECO:0007669"/>
    <property type="project" value="UniProtKB-KW"/>
</dbReference>
<keyword evidence="1" id="KW-0227">DNA damage</keyword>
<keyword evidence="1" id="KW-0067">ATP-binding</keyword>
<dbReference type="Proteomes" id="UP000299102">
    <property type="component" value="Unassembled WGS sequence"/>
</dbReference>
<dbReference type="EC" id="5.6.2.3" evidence="1"/>
<dbReference type="GO" id="GO:0006281">
    <property type="term" value="P:DNA repair"/>
    <property type="evidence" value="ECO:0007669"/>
    <property type="project" value="UniProtKB-KW"/>
</dbReference>
<keyword evidence="1" id="KW-0233">DNA recombination</keyword>
<keyword evidence="1" id="KW-0547">Nucleotide-binding</keyword>
<feature type="domain" description="DNA helicase Pif1-like DEAD-box helicase" evidence="2">
    <location>
        <begin position="29"/>
        <end position="130"/>
    </location>
</feature>
<dbReference type="OrthoDB" id="272985at2759"/>
<evidence type="ECO:0000256" key="1">
    <source>
        <dbReference type="RuleBase" id="RU363044"/>
    </source>
</evidence>
<comment type="cofactor">
    <cofactor evidence="1">
        <name>Mg(2+)</name>
        <dbReference type="ChEBI" id="CHEBI:18420"/>
    </cofactor>
</comment>
<dbReference type="InterPro" id="IPR010285">
    <property type="entry name" value="DNA_helicase_pif1-like_DEAD"/>
</dbReference>
<keyword evidence="1" id="KW-0347">Helicase</keyword>
<sequence>MARGGVASIAVGEGAWPITSTKYCSAVSRGTGKTFLTNVVLQKVRQCGKNGLAVVSSEIAATLLNDEKTAHSTFKVPLTVSLEQQSVCSIRKNGSLGKLLQETSLIIWYEYTMSHRAHIEAVNRTIKDLRN</sequence>
<reference evidence="3 4" key="1">
    <citation type="journal article" date="2019" name="Commun. Biol.">
        <title>The bagworm genome reveals a unique fibroin gene that provides high tensile strength.</title>
        <authorList>
            <person name="Kono N."/>
            <person name="Nakamura H."/>
            <person name="Ohtoshi R."/>
            <person name="Tomita M."/>
            <person name="Numata K."/>
            <person name="Arakawa K."/>
        </authorList>
    </citation>
    <scope>NUCLEOTIDE SEQUENCE [LARGE SCALE GENOMIC DNA]</scope>
</reference>
<dbReference type="InterPro" id="IPR027417">
    <property type="entry name" value="P-loop_NTPase"/>
</dbReference>
<dbReference type="STRING" id="151549.A0A4C1XLL4"/>
<comment type="catalytic activity">
    <reaction evidence="1">
        <text>ATP + H2O = ADP + phosphate + H(+)</text>
        <dbReference type="Rhea" id="RHEA:13065"/>
        <dbReference type="ChEBI" id="CHEBI:15377"/>
        <dbReference type="ChEBI" id="CHEBI:15378"/>
        <dbReference type="ChEBI" id="CHEBI:30616"/>
        <dbReference type="ChEBI" id="CHEBI:43474"/>
        <dbReference type="ChEBI" id="CHEBI:456216"/>
        <dbReference type="EC" id="5.6.2.3"/>
    </reaction>
</comment>
<keyword evidence="4" id="KW-1185">Reference proteome</keyword>